<feature type="compositionally biased region" description="Basic and acidic residues" evidence="1">
    <location>
        <begin position="65"/>
        <end position="75"/>
    </location>
</feature>
<evidence type="ECO:0000313" key="2">
    <source>
        <dbReference type="EMBL" id="PVI00197.1"/>
    </source>
</evidence>
<gene>
    <name evidence="2" type="ORF">DM02DRAFT_400745</name>
</gene>
<feature type="region of interest" description="Disordered" evidence="1">
    <location>
        <begin position="47"/>
        <end position="75"/>
    </location>
</feature>
<sequence length="142" mass="16410">MDPSRRFAVHEYIGAATREWFRTPRSSFNALRVVRDAERTREVPREIFKTREEEQALSSSAAREPPGKTDTKKDETHMLFVFDEDDAMRQRQRHGLATRSRTYVGPPFFSPSHASKGAHVSVLFIRLLVRTSHSQVYTGMDE</sequence>
<dbReference type="AlphaFoldDB" id="A0A2V1DPU4"/>
<evidence type="ECO:0000313" key="3">
    <source>
        <dbReference type="Proteomes" id="UP000244855"/>
    </source>
</evidence>
<evidence type="ECO:0000256" key="1">
    <source>
        <dbReference type="SAM" id="MobiDB-lite"/>
    </source>
</evidence>
<reference evidence="2 3" key="1">
    <citation type="journal article" date="2018" name="Sci. Rep.">
        <title>Comparative genomics provides insights into the lifestyle and reveals functional heterogeneity of dark septate endophytic fungi.</title>
        <authorList>
            <person name="Knapp D.G."/>
            <person name="Nemeth J.B."/>
            <person name="Barry K."/>
            <person name="Hainaut M."/>
            <person name="Henrissat B."/>
            <person name="Johnson J."/>
            <person name="Kuo A."/>
            <person name="Lim J.H.P."/>
            <person name="Lipzen A."/>
            <person name="Nolan M."/>
            <person name="Ohm R.A."/>
            <person name="Tamas L."/>
            <person name="Grigoriev I.V."/>
            <person name="Spatafora J.W."/>
            <person name="Nagy L.G."/>
            <person name="Kovacs G.M."/>
        </authorList>
    </citation>
    <scope>NUCLEOTIDE SEQUENCE [LARGE SCALE GENOMIC DNA]</scope>
    <source>
        <strain evidence="2 3">DSE2036</strain>
    </source>
</reference>
<proteinExistence type="predicted"/>
<protein>
    <submittedName>
        <fullName evidence="2">Uncharacterized protein</fullName>
    </submittedName>
</protein>
<keyword evidence="3" id="KW-1185">Reference proteome</keyword>
<accession>A0A2V1DPU4</accession>
<organism evidence="2 3">
    <name type="scientific">Periconia macrospinosa</name>
    <dbReference type="NCBI Taxonomy" id="97972"/>
    <lineage>
        <taxon>Eukaryota</taxon>
        <taxon>Fungi</taxon>
        <taxon>Dikarya</taxon>
        <taxon>Ascomycota</taxon>
        <taxon>Pezizomycotina</taxon>
        <taxon>Dothideomycetes</taxon>
        <taxon>Pleosporomycetidae</taxon>
        <taxon>Pleosporales</taxon>
        <taxon>Massarineae</taxon>
        <taxon>Periconiaceae</taxon>
        <taxon>Periconia</taxon>
    </lineage>
</organism>
<dbReference type="EMBL" id="KZ805377">
    <property type="protein sequence ID" value="PVI00197.1"/>
    <property type="molecule type" value="Genomic_DNA"/>
</dbReference>
<dbReference type="Proteomes" id="UP000244855">
    <property type="component" value="Unassembled WGS sequence"/>
</dbReference>
<name>A0A2V1DPU4_9PLEO</name>